<dbReference type="InterPro" id="IPR022591">
    <property type="entry name" value="TAF1_HAT_dom"/>
</dbReference>
<evidence type="ECO:0000259" key="4">
    <source>
        <dbReference type="Pfam" id="PF12157"/>
    </source>
</evidence>
<feature type="compositionally biased region" description="Basic and acidic residues" evidence="3">
    <location>
        <begin position="37"/>
        <end position="57"/>
    </location>
</feature>
<dbReference type="AlphaFoldDB" id="A0A1L0FG49"/>
<accession>A0A1L0FG49</accession>
<dbReference type="PANTHER" id="PTHR13900">
    <property type="entry name" value="TRANSCRIPTION INITIATION FACTOR TFIID"/>
    <property type="match status" value="1"/>
</dbReference>
<reference evidence="6" key="1">
    <citation type="submission" date="2016-11" db="EMBL/GenBank/DDBJ databases">
        <authorList>
            <person name="Guldener U."/>
        </authorList>
    </citation>
    <scope>NUCLEOTIDE SEQUENCE [LARGE SCALE GENOMIC DNA]</scope>
</reference>
<evidence type="ECO:0000256" key="2">
    <source>
        <dbReference type="ARBA" id="ARBA00023242"/>
    </source>
</evidence>
<feature type="compositionally biased region" description="Polar residues" evidence="3">
    <location>
        <begin position="1015"/>
        <end position="1024"/>
    </location>
</feature>
<dbReference type="GO" id="GO:0005669">
    <property type="term" value="C:transcription factor TFIID complex"/>
    <property type="evidence" value="ECO:0007669"/>
    <property type="project" value="EnsemblFungi"/>
</dbReference>
<dbReference type="VEuPathDB" id="FungiDB:HGUI_00766"/>
<feature type="region of interest" description="Disordered" evidence="3">
    <location>
        <begin position="37"/>
        <end position="101"/>
    </location>
</feature>
<dbReference type="GO" id="GO:0016251">
    <property type="term" value="F:RNA polymerase II general transcription initiation factor activity"/>
    <property type="evidence" value="ECO:0007669"/>
    <property type="project" value="InterPro"/>
</dbReference>
<dbReference type="GO" id="GO:0017025">
    <property type="term" value="F:TBP-class protein binding"/>
    <property type="evidence" value="ECO:0007669"/>
    <property type="project" value="EnsemblFungi"/>
</dbReference>
<feature type="compositionally biased region" description="Basic and acidic residues" evidence="3">
    <location>
        <begin position="80"/>
        <end position="93"/>
    </location>
</feature>
<dbReference type="PANTHER" id="PTHR13900:SF0">
    <property type="entry name" value="TRANSCRIPTION INITIATION FACTOR TFIID SUBUNIT 1"/>
    <property type="match status" value="1"/>
</dbReference>
<dbReference type="EMBL" id="FQNF01000009">
    <property type="protein sequence ID" value="SGZ38566.1"/>
    <property type="molecule type" value="Genomic_DNA"/>
</dbReference>
<evidence type="ECO:0000313" key="5">
    <source>
        <dbReference type="EMBL" id="SGZ38566.1"/>
    </source>
</evidence>
<feature type="compositionally biased region" description="Acidic residues" evidence="3">
    <location>
        <begin position="59"/>
        <end position="76"/>
    </location>
</feature>
<dbReference type="Proteomes" id="UP000183365">
    <property type="component" value="Unassembled WGS sequence"/>
</dbReference>
<dbReference type="Pfam" id="PF12157">
    <property type="entry name" value="DUF3591"/>
    <property type="match status" value="1"/>
</dbReference>
<evidence type="ECO:0000313" key="6">
    <source>
        <dbReference type="Proteomes" id="UP000183365"/>
    </source>
</evidence>
<dbReference type="GO" id="GO:0051123">
    <property type="term" value="P:RNA polymerase II preinitiation complex assembly"/>
    <property type="evidence" value="ECO:0007669"/>
    <property type="project" value="EnsemblFungi"/>
</dbReference>
<comment type="subcellular location">
    <subcellularLocation>
        <location evidence="1">Nucleus</location>
    </subcellularLocation>
</comment>
<sequence>MNVHNADALRNEDEAYDALLGGDFGSMNIMNIIDQNSKDKDSKKHDNDEGEIEHLPDAIDFEDEDELVSDFEDDSMNESGNEHGGDNDTKQDVGDNLFEVEDSGNNDEVVKALEEEHRNLLHNTNEDINKKFKRLLNSFKKPKNELELKELQLKTYFPNLANNSNYQLSQLIKAPTVEYEWQKPTRELVPIKPTMPITVQADSHRFFSTNKKRSSKQITRSRKNVIKVQDEIRFPDINRFFNKDNKDVVDNRKESEAMDGNEEFVEGNKGNEFLLSYVHLNALSTDEWNVDKLLGEDTGDSKSPTGFSINTLNAQQVFDEFNSESESESESLDSSGDTALWNDDDLIAGDLSNYSKPIITPRDKRIHLEQIKDDSFDKTTFKPYKIMKKSNNTFKVNEKVLKQRFNISNDATYDLLRKNYKSQIRTNVGTLNIQHSTPASKLQLPFYKSVSADEKTRFAHKQTPFFDKLRPGSVMSFTKIKNRKRKRDKGKDVSEIFEKTSDLTLGDSAPVFLLEHSEQNPSGLSKFGMNTKIVNYYRKKDEDDQYKPKQSIGENIILGTQDKSPFWNYGQVLKGEILTAMFNNMIRAPIVPHKLRYKDYLLVKSQGGGVTGPPKYFLRKIDNLYTVGQTMPVNEYPGPNTRKMNSIVKNRLKLLAYKLIKNSPTDSLTLKDIKAHFKDSSDLHLKTKLKEFMKFYRYSEIKDPEFKRQKRSGTGYWKLKESETLPDDEQLEKLITPEDVAMQDQVLEHEKFLEDNKLFNIDEEQVNLEEQLAPWNTSKNFINSTNFRTTVAITGEGDPTGLGEGFNLLRATTVAKKDSAEEELYNSLSYEDQKKVAKPVNVPKSVYMSKKKDDKSNKLTYEEEMKRVWYRQQLSLSIENPYKQLGQNANLSNITHFKKIPDFSSKAPKGKVMKFVRKKKDANGIIHRETQYIKDPSLIHAYIAYYENLEASLDTEQLLKDDAKKYILGKNDQEKTDKLHAMLTKKLSEVSKRSIAVTQAQAIRRSKKEKKNTDSSEANANGGTPTKERKVATRTCKVCGQVGHIKTSKICPMYQSK</sequence>
<dbReference type="GO" id="GO:0004402">
    <property type="term" value="F:histone acetyltransferase activity"/>
    <property type="evidence" value="ECO:0007669"/>
    <property type="project" value="EnsemblFungi"/>
</dbReference>
<dbReference type="GO" id="GO:0060090">
    <property type="term" value="F:molecular adaptor activity"/>
    <property type="evidence" value="ECO:0007669"/>
    <property type="project" value="EnsemblFungi"/>
</dbReference>
<dbReference type="OrthoDB" id="5752at2759"/>
<dbReference type="GO" id="GO:0046982">
    <property type="term" value="F:protein heterodimerization activity"/>
    <property type="evidence" value="ECO:0007669"/>
    <property type="project" value="EnsemblFungi"/>
</dbReference>
<dbReference type="GO" id="GO:0045944">
    <property type="term" value="P:positive regulation of transcription by RNA polymerase II"/>
    <property type="evidence" value="ECO:0007669"/>
    <property type="project" value="EnsemblFungi"/>
</dbReference>
<organism evidence="5 6">
    <name type="scientific">Hanseniaspora guilliermondii</name>
    <dbReference type="NCBI Taxonomy" id="56406"/>
    <lineage>
        <taxon>Eukaryota</taxon>
        <taxon>Fungi</taxon>
        <taxon>Dikarya</taxon>
        <taxon>Ascomycota</taxon>
        <taxon>Saccharomycotina</taxon>
        <taxon>Saccharomycetes</taxon>
        <taxon>Saccharomycodales</taxon>
        <taxon>Saccharomycodaceae</taxon>
        <taxon>Hanseniaspora</taxon>
    </lineage>
</organism>
<feature type="domain" description="Transcription initiation factor TFIID subunit 1 histone acetyltransferase" evidence="4">
    <location>
        <begin position="405"/>
        <end position="876"/>
    </location>
</feature>
<name>A0A1L0FG49_9ASCO</name>
<keyword evidence="6" id="KW-1185">Reference proteome</keyword>
<dbReference type="InterPro" id="IPR040240">
    <property type="entry name" value="TAF1"/>
</dbReference>
<feature type="region of interest" description="Disordered" evidence="3">
    <location>
        <begin position="1000"/>
        <end position="1033"/>
    </location>
</feature>
<gene>
    <name evidence="5" type="ORF">HGUI_00766</name>
</gene>
<dbReference type="GO" id="GO:0005829">
    <property type="term" value="C:cytosol"/>
    <property type="evidence" value="ECO:0007669"/>
    <property type="project" value="EnsemblFungi"/>
</dbReference>
<evidence type="ECO:0000256" key="3">
    <source>
        <dbReference type="SAM" id="MobiDB-lite"/>
    </source>
</evidence>
<protein>
    <recommendedName>
        <fullName evidence="4">Transcription initiation factor TFIID subunit 1 histone acetyltransferase domain-containing protein</fullName>
    </recommendedName>
</protein>
<proteinExistence type="predicted"/>
<keyword evidence="2" id="KW-0539">Nucleus</keyword>
<dbReference type="GO" id="GO:0003682">
    <property type="term" value="F:chromatin binding"/>
    <property type="evidence" value="ECO:0007669"/>
    <property type="project" value="EnsemblFungi"/>
</dbReference>
<evidence type="ECO:0000256" key="1">
    <source>
        <dbReference type="ARBA" id="ARBA00004123"/>
    </source>
</evidence>